<dbReference type="RefSeq" id="XP_066072325.1">
    <property type="nucleotide sequence ID" value="XM_066216228.1"/>
</dbReference>
<dbReference type="Gene3D" id="3.30.70.330">
    <property type="match status" value="1"/>
</dbReference>
<dbReference type="Proteomes" id="UP001355207">
    <property type="component" value="Chromosome 1"/>
</dbReference>
<feature type="compositionally biased region" description="Basic and acidic residues" evidence="1">
    <location>
        <begin position="341"/>
        <end position="357"/>
    </location>
</feature>
<feature type="compositionally biased region" description="Low complexity" evidence="1">
    <location>
        <begin position="308"/>
        <end position="322"/>
    </location>
</feature>
<dbReference type="EMBL" id="CP144098">
    <property type="protein sequence ID" value="WWC85562.1"/>
    <property type="molecule type" value="Genomic_DNA"/>
</dbReference>
<feature type="compositionally biased region" description="Polar residues" evidence="1">
    <location>
        <begin position="219"/>
        <end position="239"/>
    </location>
</feature>
<dbReference type="GeneID" id="91091098"/>
<feature type="region of interest" description="Disordered" evidence="1">
    <location>
        <begin position="265"/>
        <end position="366"/>
    </location>
</feature>
<accession>A0AAX4JJE9</accession>
<gene>
    <name evidence="3" type="ORF">L201_000426</name>
</gene>
<feature type="region of interest" description="Disordered" evidence="1">
    <location>
        <begin position="201"/>
        <end position="248"/>
    </location>
</feature>
<sequence>MSISLPNGTLLAAPSSSSSSTVQLSAAVTRILHLANFSADLKTRDLQNMFKDWETEKGGFRIKWLDDVNALVVFADASIAKRAYLSLLLNPPPQFSGLIKPYDRPDAAQIIQSLAARSLGHRSTGSTMNGSSISTFPFPVNNDPAQPQVHSRAMSVTNPLNKSGSISINPGQSISNTLNGLNGNASASLSLSNGFANANNGHIRGSTAPQRIGGGSTTNGGFHQRSGSASSSWNQRTSGSFGGLSGNQNNPFISGGGVLNFGLGGGTKLPTHNETSLSASRSTSESDGEPNIVILDPSATQGLKTKSSSHSNSFSTTNNVNGNGNGSIGRRNSHNNHQNGARRESVSAEKAMREVEKALAAVETQG</sequence>
<evidence type="ECO:0000256" key="1">
    <source>
        <dbReference type="SAM" id="MobiDB-lite"/>
    </source>
</evidence>
<proteinExistence type="predicted"/>
<name>A0AAX4JJE9_9TREE</name>
<keyword evidence="4" id="KW-1185">Reference proteome</keyword>
<feature type="compositionally biased region" description="Low complexity" evidence="1">
    <location>
        <begin position="274"/>
        <end position="285"/>
    </location>
</feature>
<reference evidence="3 4" key="1">
    <citation type="submission" date="2024-01" db="EMBL/GenBank/DDBJ databases">
        <title>Comparative genomics of Cryptococcus and Kwoniella reveals pathogenesis evolution and contrasting modes of karyotype evolution via chromosome fusion or intercentromeric recombination.</title>
        <authorList>
            <person name="Coelho M.A."/>
            <person name="David-Palma M."/>
            <person name="Shea T."/>
            <person name="Bowers K."/>
            <person name="McGinley-Smith S."/>
            <person name="Mohammad A.W."/>
            <person name="Gnirke A."/>
            <person name="Yurkov A.M."/>
            <person name="Nowrousian M."/>
            <person name="Sun S."/>
            <person name="Cuomo C.A."/>
            <person name="Heitman J."/>
        </authorList>
    </citation>
    <scope>NUCLEOTIDE SEQUENCE [LARGE SCALE GENOMIC DNA]</scope>
    <source>
        <strain evidence="3 4">CBS 6074</strain>
    </source>
</reference>
<dbReference type="InterPro" id="IPR053800">
    <property type="entry name" value="Thc1_RRM"/>
</dbReference>
<dbReference type="AlphaFoldDB" id="A0AAX4JJE9"/>
<dbReference type="Pfam" id="PF22877">
    <property type="entry name" value="RRM_Thc1"/>
    <property type="match status" value="1"/>
</dbReference>
<feature type="domain" description="Thc1 RRM" evidence="2">
    <location>
        <begin position="50"/>
        <end position="105"/>
    </location>
</feature>
<evidence type="ECO:0000313" key="4">
    <source>
        <dbReference type="Proteomes" id="UP001355207"/>
    </source>
</evidence>
<dbReference type="InterPro" id="IPR012677">
    <property type="entry name" value="Nucleotide-bd_a/b_plait_sf"/>
</dbReference>
<organism evidence="3 4">
    <name type="scientific">Kwoniella dendrophila CBS 6074</name>
    <dbReference type="NCBI Taxonomy" id="1295534"/>
    <lineage>
        <taxon>Eukaryota</taxon>
        <taxon>Fungi</taxon>
        <taxon>Dikarya</taxon>
        <taxon>Basidiomycota</taxon>
        <taxon>Agaricomycotina</taxon>
        <taxon>Tremellomycetes</taxon>
        <taxon>Tremellales</taxon>
        <taxon>Cryptococcaceae</taxon>
        <taxon>Kwoniella</taxon>
    </lineage>
</organism>
<evidence type="ECO:0000313" key="3">
    <source>
        <dbReference type="EMBL" id="WWC85562.1"/>
    </source>
</evidence>
<protein>
    <recommendedName>
        <fullName evidence="2">Thc1 RRM domain-containing protein</fullName>
    </recommendedName>
</protein>
<evidence type="ECO:0000259" key="2">
    <source>
        <dbReference type="Pfam" id="PF22877"/>
    </source>
</evidence>